<evidence type="ECO:0000313" key="17">
    <source>
        <dbReference type="EMBL" id="OZC02513.1"/>
    </source>
</evidence>
<dbReference type="EC" id="2.7.1.33" evidence="6 16"/>
<comment type="caution">
    <text evidence="17">The sequence shown here is derived from an EMBL/GenBank/DDBJ whole genome shotgun (WGS) entry which is preliminary data.</text>
</comment>
<evidence type="ECO:0000256" key="16">
    <source>
        <dbReference type="HAMAP-Rule" id="MF_01274"/>
    </source>
</evidence>
<dbReference type="InterPro" id="IPR043129">
    <property type="entry name" value="ATPase_NBD"/>
</dbReference>
<proteinExistence type="inferred from homology"/>
<evidence type="ECO:0000256" key="9">
    <source>
        <dbReference type="ARBA" id="ARBA00022741"/>
    </source>
</evidence>
<dbReference type="PANTHER" id="PTHR34265">
    <property type="entry name" value="TYPE III PANTOTHENATE KINASE"/>
    <property type="match status" value="1"/>
</dbReference>
<keyword evidence="9 16" id="KW-0547">Nucleotide-binding</keyword>
<dbReference type="CDD" id="cd24015">
    <property type="entry name" value="ASKHA_NBD_PanK-III"/>
    <property type="match status" value="1"/>
</dbReference>
<feature type="binding site" evidence="16">
    <location>
        <begin position="100"/>
        <end position="103"/>
    </location>
    <ligand>
        <name>substrate</name>
    </ligand>
</feature>
<evidence type="ECO:0000256" key="4">
    <source>
        <dbReference type="ARBA" id="ARBA00005225"/>
    </source>
</evidence>
<feature type="binding site" evidence="16">
    <location>
        <position position="184"/>
    </location>
    <ligand>
        <name>substrate</name>
    </ligand>
</feature>
<evidence type="ECO:0000256" key="14">
    <source>
        <dbReference type="ARBA" id="ARBA00038036"/>
    </source>
</evidence>
<keyword evidence="16" id="KW-0479">Metal-binding</keyword>
<dbReference type="Pfam" id="PF03309">
    <property type="entry name" value="Pan_kinase"/>
    <property type="match status" value="1"/>
</dbReference>
<keyword evidence="11 16" id="KW-0067">ATP-binding</keyword>
<comment type="similarity">
    <text evidence="14 16">Belongs to the type III pantothenate kinase family.</text>
</comment>
<evidence type="ECO:0000256" key="10">
    <source>
        <dbReference type="ARBA" id="ARBA00022777"/>
    </source>
</evidence>
<organism evidence="17 18">
    <name type="scientific">Rubricoccus marinus</name>
    <dbReference type="NCBI Taxonomy" id="716817"/>
    <lineage>
        <taxon>Bacteria</taxon>
        <taxon>Pseudomonadati</taxon>
        <taxon>Rhodothermota</taxon>
        <taxon>Rhodothermia</taxon>
        <taxon>Rhodothermales</taxon>
        <taxon>Rubricoccaceae</taxon>
        <taxon>Rubricoccus</taxon>
    </lineage>
</organism>
<dbReference type="OrthoDB" id="9804707at2"/>
<keyword evidence="8 16" id="KW-0808">Transferase</keyword>
<dbReference type="Gene3D" id="3.30.420.40">
    <property type="match status" value="2"/>
</dbReference>
<feature type="binding site" evidence="16">
    <location>
        <position position="129"/>
    </location>
    <ligand>
        <name>ATP</name>
        <dbReference type="ChEBI" id="CHEBI:30616"/>
    </ligand>
</feature>
<dbReference type="PANTHER" id="PTHR34265:SF1">
    <property type="entry name" value="TYPE III PANTOTHENATE KINASE"/>
    <property type="match status" value="1"/>
</dbReference>
<dbReference type="GO" id="GO:0004594">
    <property type="term" value="F:pantothenate kinase activity"/>
    <property type="evidence" value="ECO:0007669"/>
    <property type="project" value="UniProtKB-UniRule"/>
</dbReference>
<feature type="binding site" evidence="16">
    <location>
        <position position="93"/>
    </location>
    <ligand>
        <name>substrate</name>
    </ligand>
</feature>
<evidence type="ECO:0000256" key="12">
    <source>
        <dbReference type="ARBA" id="ARBA00022958"/>
    </source>
</evidence>
<feature type="binding site" evidence="16">
    <location>
        <begin position="8"/>
        <end position="15"/>
    </location>
    <ligand>
        <name>ATP</name>
        <dbReference type="ChEBI" id="CHEBI:30616"/>
    </ligand>
</feature>
<dbReference type="GO" id="GO:0046872">
    <property type="term" value="F:metal ion binding"/>
    <property type="evidence" value="ECO:0007669"/>
    <property type="project" value="UniProtKB-KW"/>
</dbReference>
<feature type="active site" description="Proton acceptor" evidence="16">
    <location>
        <position position="102"/>
    </location>
</feature>
<dbReference type="HAMAP" id="MF_01274">
    <property type="entry name" value="Pantothen_kinase_3"/>
    <property type="match status" value="1"/>
</dbReference>
<dbReference type="InParanoid" id="A0A259TXK9"/>
<evidence type="ECO:0000256" key="1">
    <source>
        <dbReference type="ARBA" id="ARBA00001206"/>
    </source>
</evidence>
<evidence type="ECO:0000256" key="5">
    <source>
        <dbReference type="ARBA" id="ARBA00011738"/>
    </source>
</evidence>
<comment type="cofactor">
    <cofactor evidence="2">
        <name>K(+)</name>
        <dbReference type="ChEBI" id="CHEBI:29103"/>
    </cofactor>
</comment>
<evidence type="ECO:0000256" key="11">
    <source>
        <dbReference type="ARBA" id="ARBA00022840"/>
    </source>
</evidence>
<evidence type="ECO:0000256" key="3">
    <source>
        <dbReference type="ARBA" id="ARBA00004496"/>
    </source>
</evidence>
<sequence>MSDFLAIDIGNSSVKVARYADGQWREAASYPSSLEAPADAWGPRLAKLGARASGVCSVVPNLEARLVPALAEVTGRDPFVVRASSPLPFAMGYRTPHTLGNDRIAAAAAAWLLYGQPARRPVLSFDAGTAITLDAVDLLADGPVYLGGAILPGPHTLRRSLARGTAQLPEVEWERPEHAIGRSTSEAIQSGLTALVLDGMAALLRRAAAELSAPPLIVASGGWGGWIAKRLDMVDHVAPNLVLDGIRLLASGEMGRYDSAPEA</sequence>
<dbReference type="GO" id="GO:0005737">
    <property type="term" value="C:cytoplasm"/>
    <property type="evidence" value="ECO:0007669"/>
    <property type="project" value="UniProtKB-SubCell"/>
</dbReference>
<comment type="subunit">
    <text evidence="5 16">Homodimer.</text>
</comment>
<evidence type="ECO:0000313" key="18">
    <source>
        <dbReference type="Proteomes" id="UP000216446"/>
    </source>
</evidence>
<evidence type="ECO:0000256" key="13">
    <source>
        <dbReference type="ARBA" id="ARBA00022993"/>
    </source>
</evidence>
<dbReference type="NCBIfam" id="TIGR00671">
    <property type="entry name" value="baf"/>
    <property type="match status" value="1"/>
</dbReference>
<comment type="function">
    <text evidence="16">Catalyzes the phosphorylation of pantothenate (Pan), the first step in CoA biosynthesis.</text>
</comment>
<comment type="cofactor">
    <cofactor evidence="16">
        <name>NH4(+)</name>
        <dbReference type="ChEBI" id="CHEBI:28938"/>
    </cofactor>
    <cofactor evidence="16">
        <name>K(+)</name>
        <dbReference type="ChEBI" id="CHEBI:29103"/>
    </cofactor>
    <text evidence="16">A monovalent cation. Ammonium or potassium.</text>
</comment>
<evidence type="ECO:0000256" key="6">
    <source>
        <dbReference type="ARBA" id="ARBA00012102"/>
    </source>
</evidence>
<dbReference type="Proteomes" id="UP000216446">
    <property type="component" value="Unassembled WGS sequence"/>
</dbReference>
<evidence type="ECO:0000256" key="7">
    <source>
        <dbReference type="ARBA" id="ARBA00022490"/>
    </source>
</evidence>
<dbReference type="InterPro" id="IPR004619">
    <property type="entry name" value="Type_III_PanK"/>
</dbReference>
<evidence type="ECO:0000256" key="15">
    <source>
        <dbReference type="ARBA" id="ARBA00040883"/>
    </source>
</evidence>
<comment type="catalytic activity">
    <reaction evidence="1 16">
        <text>(R)-pantothenate + ATP = (R)-4'-phosphopantothenate + ADP + H(+)</text>
        <dbReference type="Rhea" id="RHEA:16373"/>
        <dbReference type="ChEBI" id="CHEBI:10986"/>
        <dbReference type="ChEBI" id="CHEBI:15378"/>
        <dbReference type="ChEBI" id="CHEBI:29032"/>
        <dbReference type="ChEBI" id="CHEBI:30616"/>
        <dbReference type="ChEBI" id="CHEBI:456216"/>
        <dbReference type="EC" id="2.7.1.33"/>
    </reaction>
</comment>
<feature type="binding site" evidence="16">
    <location>
        <position position="126"/>
    </location>
    <ligand>
        <name>K(+)</name>
        <dbReference type="ChEBI" id="CHEBI:29103"/>
    </ligand>
</feature>
<gene>
    <name evidence="16" type="primary">coaX</name>
    <name evidence="17" type="ORF">BSZ36_05700</name>
</gene>
<name>A0A259TXK9_9BACT</name>
<keyword evidence="7 16" id="KW-0963">Cytoplasm</keyword>
<keyword evidence="13 16" id="KW-0173">Coenzyme A biosynthesis</keyword>
<evidence type="ECO:0000256" key="8">
    <source>
        <dbReference type="ARBA" id="ARBA00022679"/>
    </source>
</evidence>
<dbReference type="GO" id="GO:0005524">
    <property type="term" value="F:ATP binding"/>
    <property type="evidence" value="ECO:0007669"/>
    <property type="project" value="UniProtKB-UniRule"/>
</dbReference>
<dbReference type="EMBL" id="MQWB01000001">
    <property type="protein sequence ID" value="OZC02513.1"/>
    <property type="molecule type" value="Genomic_DNA"/>
</dbReference>
<protein>
    <recommendedName>
        <fullName evidence="15 16">Type III pantothenate kinase</fullName>
        <ecNumber evidence="6 16">2.7.1.33</ecNumber>
    </recommendedName>
    <alternativeName>
        <fullName evidence="16">PanK-III</fullName>
    </alternativeName>
    <alternativeName>
        <fullName evidence="16">Pantothenic acid kinase</fullName>
    </alternativeName>
</protein>
<keyword evidence="10 16" id="KW-0418">Kinase</keyword>
<dbReference type="RefSeq" id="WP_094546851.1">
    <property type="nucleotide sequence ID" value="NZ_MQWB01000001.1"/>
</dbReference>
<dbReference type="UniPathway" id="UPA00241">
    <property type="reaction ID" value="UER00352"/>
</dbReference>
<keyword evidence="12 16" id="KW-0630">Potassium</keyword>
<dbReference type="SUPFAM" id="SSF53067">
    <property type="entry name" value="Actin-like ATPase domain"/>
    <property type="match status" value="2"/>
</dbReference>
<evidence type="ECO:0000256" key="2">
    <source>
        <dbReference type="ARBA" id="ARBA00001958"/>
    </source>
</evidence>
<accession>A0A259TXK9</accession>
<keyword evidence="18" id="KW-1185">Reference proteome</keyword>
<comment type="pathway">
    <text evidence="4 16">Cofactor biosynthesis; coenzyme A biosynthesis; CoA from (R)-pantothenate: step 1/5.</text>
</comment>
<reference evidence="17 18" key="1">
    <citation type="submission" date="2016-11" db="EMBL/GenBank/DDBJ databases">
        <title>Study of marine rhodopsin-containing bacteria.</title>
        <authorList>
            <person name="Yoshizawa S."/>
            <person name="Kumagai Y."/>
            <person name="Kogure K."/>
        </authorList>
    </citation>
    <scope>NUCLEOTIDE SEQUENCE [LARGE SCALE GENOMIC DNA]</scope>
    <source>
        <strain evidence="17 18">SG-29</strain>
    </source>
</reference>
<dbReference type="AlphaFoldDB" id="A0A259TXK9"/>
<comment type="subcellular location">
    <subcellularLocation>
        <location evidence="3 16">Cytoplasm</location>
    </subcellularLocation>
</comment>
<dbReference type="GO" id="GO:0015937">
    <property type="term" value="P:coenzyme A biosynthetic process"/>
    <property type="evidence" value="ECO:0007669"/>
    <property type="project" value="UniProtKB-UniRule"/>
</dbReference>